<evidence type="ECO:0000256" key="4">
    <source>
        <dbReference type="ARBA" id="ARBA00023008"/>
    </source>
</evidence>
<dbReference type="InterPro" id="IPR014756">
    <property type="entry name" value="Ig_E-set"/>
</dbReference>
<dbReference type="Gene3D" id="2.60.40.1220">
    <property type="match status" value="1"/>
</dbReference>
<dbReference type="RefSeq" id="WP_185055908.1">
    <property type="nucleotide sequence ID" value="NZ_BAABIX010000016.1"/>
</dbReference>
<keyword evidence="3 7" id="KW-0732">Signal</keyword>
<feature type="domain" description="CopC" evidence="8">
    <location>
        <begin position="30"/>
        <end position="123"/>
    </location>
</feature>
<dbReference type="Pfam" id="PF04234">
    <property type="entry name" value="CopC"/>
    <property type="match status" value="1"/>
</dbReference>
<dbReference type="GO" id="GO:0046688">
    <property type="term" value="P:response to copper ion"/>
    <property type="evidence" value="ECO:0007669"/>
    <property type="project" value="InterPro"/>
</dbReference>
<evidence type="ECO:0000256" key="2">
    <source>
        <dbReference type="ARBA" id="ARBA00022723"/>
    </source>
</evidence>
<proteinExistence type="predicted"/>
<gene>
    <name evidence="9" type="ORF">HNP84_008825</name>
</gene>
<dbReference type="GO" id="GO:0042597">
    <property type="term" value="C:periplasmic space"/>
    <property type="evidence" value="ECO:0007669"/>
    <property type="project" value="InterPro"/>
</dbReference>
<organism evidence="9 10">
    <name type="scientific">Thermocatellispora tengchongensis</name>
    <dbReference type="NCBI Taxonomy" id="1073253"/>
    <lineage>
        <taxon>Bacteria</taxon>
        <taxon>Bacillati</taxon>
        <taxon>Actinomycetota</taxon>
        <taxon>Actinomycetes</taxon>
        <taxon>Streptosporangiales</taxon>
        <taxon>Streptosporangiaceae</taxon>
        <taxon>Thermocatellispora</taxon>
    </lineage>
</organism>
<sequence>MPGSKLRRAATAALVICWGIAAAASPASAHNVLEASTPADGAVLDRAPATILLDFNDEVLPRAAIVQVRGPGGDRADSGDPTVTADKVRQRVDPPQRPGRYTIAYRVVSADGHPITGELAFTLTESAADPADAADAAEKAKEDQAQSAPADTGDHEDPATAPDTSTSAQRDASADSGTSREAGRTAAPQPPPGPAGTAAAPSADDGPGMIPLALLVVAPVLLAAAVVLTLRARRGAADAQDT</sequence>
<feature type="signal peptide" evidence="7">
    <location>
        <begin position="1"/>
        <end position="29"/>
    </location>
</feature>
<keyword evidence="4" id="KW-0186">Copper</keyword>
<keyword evidence="2" id="KW-0479">Metal-binding</keyword>
<keyword evidence="10" id="KW-1185">Reference proteome</keyword>
<feature type="chain" id="PRO_5032900373" description="CopC domain-containing protein" evidence="7">
    <location>
        <begin position="30"/>
        <end position="242"/>
    </location>
</feature>
<dbReference type="InterPro" id="IPR014755">
    <property type="entry name" value="Cu-Rt/internalin_Ig-like"/>
</dbReference>
<comment type="subcellular location">
    <subcellularLocation>
        <location evidence="1">Cell envelope</location>
    </subcellularLocation>
</comment>
<comment type="caution">
    <text evidence="9">The sequence shown here is derived from an EMBL/GenBank/DDBJ whole genome shotgun (WGS) entry which is preliminary data.</text>
</comment>
<evidence type="ECO:0000256" key="3">
    <source>
        <dbReference type="ARBA" id="ARBA00022729"/>
    </source>
</evidence>
<accession>A0A840PIW0</accession>
<dbReference type="EMBL" id="JACHGN010000027">
    <property type="protein sequence ID" value="MBB5139062.1"/>
    <property type="molecule type" value="Genomic_DNA"/>
</dbReference>
<dbReference type="InterPro" id="IPR007348">
    <property type="entry name" value="CopC_dom"/>
</dbReference>
<keyword evidence="6" id="KW-1133">Transmembrane helix</keyword>
<dbReference type="SUPFAM" id="SSF81296">
    <property type="entry name" value="E set domains"/>
    <property type="match status" value="1"/>
</dbReference>
<evidence type="ECO:0000256" key="7">
    <source>
        <dbReference type="SAM" id="SignalP"/>
    </source>
</evidence>
<keyword evidence="6" id="KW-0812">Transmembrane</keyword>
<feature type="compositionally biased region" description="Polar residues" evidence="5">
    <location>
        <begin position="162"/>
        <end position="179"/>
    </location>
</feature>
<dbReference type="GO" id="GO:0005507">
    <property type="term" value="F:copper ion binding"/>
    <property type="evidence" value="ECO:0007669"/>
    <property type="project" value="InterPro"/>
</dbReference>
<dbReference type="GO" id="GO:0005886">
    <property type="term" value="C:plasma membrane"/>
    <property type="evidence" value="ECO:0007669"/>
    <property type="project" value="TreeGrafter"/>
</dbReference>
<name>A0A840PIW0_9ACTN</name>
<dbReference type="PANTHER" id="PTHR34820:SF4">
    <property type="entry name" value="INNER MEMBRANE PROTEIN YEBZ"/>
    <property type="match status" value="1"/>
</dbReference>
<dbReference type="GO" id="GO:0030313">
    <property type="term" value="C:cell envelope"/>
    <property type="evidence" value="ECO:0007669"/>
    <property type="project" value="UniProtKB-SubCell"/>
</dbReference>
<evidence type="ECO:0000259" key="8">
    <source>
        <dbReference type="Pfam" id="PF04234"/>
    </source>
</evidence>
<evidence type="ECO:0000313" key="10">
    <source>
        <dbReference type="Proteomes" id="UP000578449"/>
    </source>
</evidence>
<evidence type="ECO:0000256" key="6">
    <source>
        <dbReference type="SAM" id="Phobius"/>
    </source>
</evidence>
<dbReference type="GO" id="GO:0006825">
    <property type="term" value="P:copper ion transport"/>
    <property type="evidence" value="ECO:0007669"/>
    <property type="project" value="InterPro"/>
</dbReference>
<dbReference type="InterPro" id="IPR032694">
    <property type="entry name" value="CopC/D"/>
</dbReference>
<feature type="region of interest" description="Disordered" evidence="5">
    <location>
        <begin position="70"/>
        <end position="98"/>
    </location>
</feature>
<evidence type="ECO:0000313" key="9">
    <source>
        <dbReference type="EMBL" id="MBB5139062.1"/>
    </source>
</evidence>
<dbReference type="PANTHER" id="PTHR34820">
    <property type="entry name" value="INNER MEMBRANE PROTEIN YEBZ"/>
    <property type="match status" value="1"/>
</dbReference>
<evidence type="ECO:0000256" key="5">
    <source>
        <dbReference type="SAM" id="MobiDB-lite"/>
    </source>
</evidence>
<dbReference type="AlphaFoldDB" id="A0A840PIW0"/>
<feature type="region of interest" description="Disordered" evidence="5">
    <location>
        <begin position="129"/>
        <end position="203"/>
    </location>
</feature>
<evidence type="ECO:0000256" key="1">
    <source>
        <dbReference type="ARBA" id="ARBA00004196"/>
    </source>
</evidence>
<reference evidence="9 10" key="1">
    <citation type="submission" date="2020-08" db="EMBL/GenBank/DDBJ databases">
        <title>Genomic Encyclopedia of Type Strains, Phase IV (KMG-IV): sequencing the most valuable type-strain genomes for metagenomic binning, comparative biology and taxonomic classification.</title>
        <authorList>
            <person name="Goeker M."/>
        </authorList>
    </citation>
    <scope>NUCLEOTIDE SEQUENCE [LARGE SCALE GENOMIC DNA]</scope>
    <source>
        <strain evidence="9 10">DSM 45615</strain>
    </source>
</reference>
<feature type="transmembrane region" description="Helical" evidence="6">
    <location>
        <begin position="209"/>
        <end position="230"/>
    </location>
</feature>
<dbReference type="Proteomes" id="UP000578449">
    <property type="component" value="Unassembled WGS sequence"/>
</dbReference>
<protein>
    <recommendedName>
        <fullName evidence="8">CopC domain-containing protein</fullName>
    </recommendedName>
</protein>
<keyword evidence="6" id="KW-0472">Membrane</keyword>